<evidence type="ECO:0000256" key="1">
    <source>
        <dbReference type="SAM" id="MobiDB-lite"/>
    </source>
</evidence>
<evidence type="ECO:0000313" key="3">
    <source>
        <dbReference type="Proteomes" id="UP000287651"/>
    </source>
</evidence>
<organism evidence="2 3">
    <name type="scientific">Ensete ventricosum</name>
    <name type="common">Abyssinian banana</name>
    <name type="synonym">Musa ensete</name>
    <dbReference type="NCBI Taxonomy" id="4639"/>
    <lineage>
        <taxon>Eukaryota</taxon>
        <taxon>Viridiplantae</taxon>
        <taxon>Streptophyta</taxon>
        <taxon>Embryophyta</taxon>
        <taxon>Tracheophyta</taxon>
        <taxon>Spermatophyta</taxon>
        <taxon>Magnoliopsida</taxon>
        <taxon>Liliopsida</taxon>
        <taxon>Zingiberales</taxon>
        <taxon>Musaceae</taxon>
        <taxon>Ensete</taxon>
    </lineage>
</organism>
<evidence type="ECO:0000313" key="2">
    <source>
        <dbReference type="EMBL" id="RRT83611.1"/>
    </source>
</evidence>
<dbReference type="Proteomes" id="UP000287651">
    <property type="component" value="Unassembled WGS sequence"/>
</dbReference>
<sequence>MKKSGCWRGASLSRWGGASRSRCEETNDCWRGASLSRSEEINGCWRVASLSHSECSCCEETSDYWRGSHGEATSGGRREKPAEEHPAGTEEWLVLRSRVLYLVVASMMNPAPIVVQPPPFLALDAGPRLGEKSLPFHA</sequence>
<comment type="caution">
    <text evidence="2">The sequence shown here is derived from an EMBL/GenBank/DDBJ whole genome shotgun (WGS) entry which is preliminary data.</text>
</comment>
<name>A0A427B555_ENSVE</name>
<feature type="region of interest" description="Disordered" evidence="1">
    <location>
        <begin position="67"/>
        <end position="88"/>
    </location>
</feature>
<dbReference type="EMBL" id="AMZH03000464">
    <property type="protein sequence ID" value="RRT83611.1"/>
    <property type="molecule type" value="Genomic_DNA"/>
</dbReference>
<accession>A0A427B555</accession>
<feature type="compositionally biased region" description="Basic and acidic residues" evidence="1">
    <location>
        <begin position="76"/>
        <end position="88"/>
    </location>
</feature>
<gene>
    <name evidence="2" type="ORF">B296_00009152</name>
</gene>
<reference evidence="2 3" key="1">
    <citation type="journal article" date="2014" name="Agronomy (Basel)">
        <title>A Draft Genome Sequence for Ensete ventricosum, the Drought-Tolerant Tree Against Hunger.</title>
        <authorList>
            <person name="Harrison J."/>
            <person name="Moore K.A."/>
            <person name="Paszkiewicz K."/>
            <person name="Jones T."/>
            <person name="Grant M."/>
            <person name="Ambacheew D."/>
            <person name="Muzemil S."/>
            <person name="Studholme D.J."/>
        </authorList>
    </citation>
    <scope>NUCLEOTIDE SEQUENCE [LARGE SCALE GENOMIC DNA]</scope>
</reference>
<dbReference type="AlphaFoldDB" id="A0A427B555"/>
<protein>
    <submittedName>
        <fullName evidence="2">Uncharacterized protein</fullName>
    </submittedName>
</protein>
<proteinExistence type="predicted"/>